<dbReference type="PRINTS" id="PR00149">
    <property type="entry name" value="FUMRATELYASE"/>
</dbReference>
<dbReference type="Gene3D" id="1.20.200.10">
    <property type="entry name" value="Fumarase/aspartase (Central domain)"/>
    <property type="match status" value="1"/>
</dbReference>
<dbReference type="EMBL" id="BJNW01000001">
    <property type="protein sequence ID" value="GEC98010.1"/>
    <property type="molecule type" value="Genomic_DNA"/>
</dbReference>
<dbReference type="PANTHER" id="PTHR43172">
    <property type="entry name" value="ADENYLOSUCCINATE LYASE"/>
    <property type="match status" value="1"/>
</dbReference>
<comment type="caution">
    <text evidence="4">The sequence shown here is derived from an EMBL/GenBank/DDBJ whole genome shotgun (WGS) entry which is preliminary data.</text>
</comment>
<dbReference type="PANTHER" id="PTHR43172:SF2">
    <property type="entry name" value="ADENYLOSUCCINATE LYASE C-TERMINAL DOMAIN-CONTAINING PROTEIN"/>
    <property type="match status" value="1"/>
</dbReference>
<dbReference type="STRING" id="1272.GCA_900014985_00757"/>
<keyword evidence="4" id="KW-0413">Isomerase</keyword>
<dbReference type="InterPro" id="IPR022761">
    <property type="entry name" value="Fumarate_lyase_N"/>
</dbReference>
<gene>
    <name evidence="4" type="ORF">KVA01_01650</name>
</gene>
<evidence type="ECO:0000313" key="5">
    <source>
        <dbReference type="Proteomes" id="UP000315730"/>
    </source>
</evidence>
<dbReference type="SUPFAM" id="SSF48557">
    <property type="entry name" value="L-aspartase-like"/>
    <property type="match status" value="1"/>
</dbReference>
<proteinExistence type="inferred from homology"/>
<dbReference type="RefSeq" id="WP_141268538.1">
    <property type="nucleotide sequence ID" value="NZ_BJNW01000001.1"/>
</dbReference>
<keyword evidence="5" id="KW-1185">Reference proteome</keyword>
<dbReference type="AlphaFoldDB" id="A0A4Y4D5G7"/>
<dbReference type="Gene3D" id="1.10.275.10">
    <property type="entry name" value="Fumarase/aspartase (N-terminal domain)"/>
    <property type="match status" value="1"/>
</dbReference>
<dbReference type="InterPro" id="IPR008948">
    <property type="entry name" value="L-Aspartase-like"/>
</dbReference>
<organism evidence="4 5">
    <name type="scientific">Kocuria varians</name>
    <name type="common">Micrococcus varians</name>
    <dbReference type="NCBI Taxonomy" id="1272"/>
    <lineage>
        <taxon>Bacteria</taxon>
        <taxon>Bacillati</taxon>
        <taxon>Actinomycetota</taxon>
        <taxon>Actinomycetes</taxon>
        <taxon>Micrococcales</taxon>
        <taxon>Micrococcaceae</taxon>
        <taxon>Kocuria</taxon>
    </lineage>
</organism>
<dbReference type="GO" id="GO:0016829">
    <property type="term" value="F:lyase activity"/>
    <property type="evidence" value="ECO:0007669"/>
    <property type="project" value="UniProtKB-KW"/>
</dbReference>
<protein>
    <submittedName>
        <fullName evidence="4">3-carboxy-cis,cis-muconate cycloisomerase</fullName>
    </submittedName>
</protein>
<dbReference type="InterPro" id="IPR000362">
    <property type="entry name" value="Fumarate_lyase_fam"/>
</dbReference>
<dbReference type="Pfam" id="PF00206">
    <property type="entry name" value="Lyase_1"/>
    <property type="match status" value="1"/>
</dbReference>
<dbReference type="GO" id="GO:0016853">
    <property type="term" value="F:isomerase activity"/>
    <property type="evidence" value="ECO:0007669"/>
    <property type="project" value="UniProtKB-KW"/>
</dbReference>
<evidence type="ECO:0000256" key="1">
    <source>
        <dbReference type="ARBA" id="ARBA00023239"/>
    </source>
</evidence>
<name>A0A4Y4D5G7_KOCVA</name>
<dbReference type="PRINTS" id="PR00145">
    <property type="entry name" value="ARGSUCLYASE"/>
</dbReference>
<dbReference type="Proteomes" id="UP000315730">
    <property type="component" value="Unassembled WGS sequence"/>
</dbReference>
<dbReference type="OrthoDB" id="9768878at2"/>
<dbReference type="InterPro" id="IPR024083">
    <property type="entry name" value="Fumarase/histidase_N"/>
</dbReference>
<accession>A0A4Y4D5G7</accession>
<evidence type="ECO:0000256" key="2">
    <source>
        <dbReference type="ARBA" id="ARBA00034772"/>
    </source>
</evidence>
<feature type="domain" description="Fumarate lyase N-terminal" evidence="3">
    <location>
        <begin position="23"/>
        <end position="304"/>
    </location>
</feature>
<evidence type="ECO:0000313" key="4">
    <source>
        <dbReference type="EMBL" id="GEC98010.1"/>
    </source>
</evidence>
<evidence type="ECO:0000259" key="3">
    <source>
        <dbReference type="Pfam" id="PF00206"/>
    </source>
</evidence>
<keyword evidence="1" id="KW-0456">Lyase</keyword>
<sequence>MIATGLLLPGSHRAAALTDDRAVARAALRVEAAWVAAQSRAGLAPDGAAAAAHAAVDRVPLDDAALTELAVASEGGGNLVIPLLAAYRRAVTREYGQPLGAVHASLTSQDVMDTALALVLRDVRAAVLDGLGRTGDALARLVSQHRATVMVGRTLTQHALPTSFGLKAASWLAGVDDAADDVAARAVLPVSFGGAAGTLAATVARCTRPGDSEREALARVDELLGHWAEELGLDLPDGVWHTNRVPVLRVVGSLGETAAALARMANDVLTMSRPEVGELREPAAEGRGVSSAMPQKQNPVLSVLLKRTGLAAPGLTAQVLAGAAAADDERPDGGWHAEWPPLRELAVLAAAASSHAAELAAGLTVREDRMARNLADAGTGVMAERLTAQLAPVLAHGEGPGAKEAVQEAVRAAPQDPDAVARALAARVEAAGPEALPRGVDPADVAGWIRSLLDPRGYLGAAPHLCDRAAARHEERKRS</sequence>
<comment type="similarity">
    <text evidence="2">Belongs to the class-II fumarase/aspartase family.</text>
</comment>
<dbReference type="Gene3D" id="1.10.40.30">
    <property type="entry name" value="Fumarase/aspartase (C-terminal domain)"/>
    <property type="match status" value="1"/>
</dbReference>
<reference evidence="4 5" key="1">
    <citation type="submission" date="2019-06" db="EMBL/GenBank/DDBJ databases">
        <title>Whole genome shotgun sequence of Kocuria varians NBRC 15358.</title>
        <authorList>
            <person name="Hosoyama A."/>
            <person name="Uohara A."/>
            <person name="Ohji S."/>
            <person name="Ichikawa N."/>
        </authorList>
    </citation>
    <scope>NUCLEOTIDE SEQUENCE [LARGE SCALE GENOMIC DNA]</scope>
    <source>
        <strain evidence="4 5">NBRC 15358</strain>
    </source>
</reference>